<dbReference type="GO" id="GO:0008825">
    <property type="term" value="F:cyclopropane-fatty-acyl-phospholipid synthase activity"/>
    <property type="evidence" value="ECO:0007669"/>
    <property type="project" value="UniProtKB-EC"/>
</dbReference>
<evidence type="ECO:0000313" key="6">
    <source>
        <dbReference type="EMBL" id="ASC69555.1"/>
    </source>
</evidence>
<dbReference type="EMBL" id="CP021983">
    <property type="protein sequence ID" value="ASC69555.1"/>
    <property type="molecule type" value="Genomic_DNA"/>
</dbReference>
<dbReference type="EC" id="2.1.1.79" evidence="6"/>
<accession>A0A1Z3HH06</accession>
<keyword evidence="4" id="KW-0949">S-adenosyl-L-methionine</keyword>
<keyword evidence="5" id="KW-0443">Lipid metabolism</keyword>
<reference evidence="6 7" key="1">
    <citation type="journal article" date="2016" name="Biochim. Biophys. Acta">
        <title>Characterization of red-shifted phycobilisomes isolated from the chlorophyll f-containing cyanobacterium Halomicronema hongdechloris.</title>
        <authorList>
            <person name="Li Y."/>
            <person name="Lin Y."/>
            <person name="Garvey C.J."/>
            <person name="Birch D."/>
            <person name="Corkery R.W."/>
            <person name="Loughlin P.C."/>
            <person name="Scheer H."/>
            <person name="Willows R.D."/>
            <person name="Chen M."/>
        </authorList>
    </citation>
    <scope>NUCLEOTIDE SEQUENCE [LARGE SCALE GENOMIC DNA]</scope>
    <source>
        <strain evidence="6 7">C2206</strain>
    </source>
</reference>
<dbReference type="OrthoDB" id="9782855at2"/>
<dbReference type="RefSeq" id="WP_088428967.1">
    <property type="nucleotide sequence ID" value="NZ_CP021983.2"/>
</dbReference>
<dbReference type="SUPFAM" id="SSF53335">
    <property type="entry name" value="S-adenosyl-L-methionine-dependent methyltransferases"/>
    <property type="match status" value="1"/>
</dbReference>
<sequence>MKNLKRLSQFASDLITCGSLYAIANYRIHSPIPLEAVENWDFWSKSRSSWFEFLARAYPPNSRRKAYLDYMLRRDHAIGIETHYDISNEFYALFLDAKYKFYSCAEFLSDEETLEKAQENKAKYLLSLLNLSGHEKILDLGCGWGAMMRFLQDAGHCGELTGFTLSRKQLTYNQKLGLNVSLTNFITAVWEHEPYDRILSIGALEHVRPKELKGLYQKMYDALAPGGLAVHQFFSFEREPYPALAILMQLFFPGSLLVIHRDHIEAAESVGFRITHDSIHDYKPTLRAWYERLIENQKKALKLVGLEVYNRYMTFFPVAWLFFDHKEAELHRIVMEKSSGPVAL</sequence>
<dbReference type="AlphaFoldDB" id="A0A1Z3HH06"/>
<evidence type="ECO:0000256" key="3">
    <source>
        <dbReference type="ARBA" id="ARBA00022679"/>
    </source>
</evidence>
<evidence type="ECO:0000256" key="5">
    <source>
        <dbReference type="ARBA" id="ARBA00023098"/>
    </source>
</evidence>
<dbReference type="CDD" id="cd02440">
    <property type="entry name" value="AdoMet_MTases"/>
    <property type="match status" value="1"/>
</dbReference>
<dbReference type="Pfam" id="PF02353">
    <property type="entry name" value="CMAS"/>
    <property type="match status" value="1"/>
</dbReference>
<comment type="similarity">
    <text evidence="1">Belongs to the CFA/CMAS family.</text>
</comment>
<dbReference type="InterPro" id="IPR029063">
    <property type="entry name" value="SAM-dependent_MTases_sf"/>
</dbReference>
<dbReference type="Gene3D" id="3.40.50.150">
    <property type="entry name" value="Vaccinia Virus protein VP39"/>
    <property type="match status" value="1"/>
</dbReference>
<dbReference type="GO" id="GO:0006629">
    <property type="term" value="P:lipid metabolic process"/>
    <property type="evidence" value="ECO:0007669"/>
    <property type="project" value="UniProtKB-KW"/>
</dbReference>
<evidence type="ECO:0000256" key="4">
    <source>
        <dbReference type="ARBA" id="ARBA00022691"/>
    </source>
</evidence>
<proteinExistence type="inferred from homology"/>
<dbReference type="Proteomes" id="UP000191901">
    <property type="component" value="Chromosome"/>
</dbReference>
<evidence type="ECO:0000256" key="1">
    <source>
        <dbReference type="ARBA" id="ARBA00010815"/>
    </source>
</evidence>
<keyword evidence="2 6" id="KW-0489">Methyltransferase</keyword>
<name>A0A1Z3HH06_9CYAN</name>
<keyword evidence="7" id="KW-1185">Reference proteome</keyword>
<dbReference type="PANTHER" id="PTHR43667:SF1">
    <property type="entry name" value="CYCLOPROPANE-FATTY-ACYL-PHOSPHOLIPID SYNTHASE"/>
    <property type="match status" value="1"/>
</dbReference>
<protein>
    <submittedName>
        <fullName evidence="6">Cyclopropane mycolic acid synthase 3</fullName>
        <ecNumber evidence="6">2.1.1.79</ecNumber>
    </submittedName>
</protein>
<evidence type="ECO:0000313" key="7">
    <source>
        <dbReference type="Proteomes" id="UP000191901"/>
    </source>
</evidence>
<evidence type="ECO:0000256" key="2">
    <source>
        <dbReference type="ARBA" id="ARBA00022603"/>
    </source>
</evidence>
<dbReference type="STRING" id="1641165.XM38_19380"/>
<keyword evidence="3 6" id="KW-0808">Transferase</keyword>
<dbReference type="PANTHER" id="PTHR43667">
    <property type="entry name" value="CYCLOPROPANE-FATTY-ACYL-PHOSPHOLIPID SYNTHASE"/>
    <property type="match status" value="1"/>
</dbReference>
<dbReference type="GO" id="GO:0032259">
    <property type="term" value="P:methylation"/>
    <property type="evidence" value="ECO:0007669"/>
    <property type="project" value="UniProtKB-KW"/>
</dbReference>
<gene>
    <name evidence="6" type="primary">pcaA</name>
    <name evidence="6" type="ORF">XM38_004820</name>
</gene>
<dbReference type="InterPro" id="IPR050723">
    <property type="entry name" value="CFA/CMAS"/>
</dbReference>
<organism evidence="6 7">
    <name type="scientific">Halomicronema hongdechloris C2206</name>
    <dbReference type="NCBI Taxonomy" id="1641165"/>
    <lineage>
        <taxon>Bacteria</taxon>
        <taxon>Bacillati</taxon>
        <taxon>Cyanobacteriota</taxon>
        <taxon>Cyanophyceae</taxon>
        <taxon>Nodosilineales</taxon>
        <taxon>Nodosilineaceae</taxon>
        <taxon>Halomicronema</taxon>
    </lineage>
</organism>
<dbReference type="KEGG" id="hhg:XM38_004820"/>